<feature type="signal peptide" evidence="1">
    <location>
        <begin position="1"/>
        <end position="30"/>
    </location>
</feature>
<dbReference type="Proteomes" id="UP000660554">
    <property type="component" value="Unassembled WGS sequence"/>
</dbReference>
<dbReference type="EMBL" id="BNDV01000016">
    <property type="protein sequence ID" value="GHI17011.1"/>
    <property type="molecule type" value="Genomic_DNA"/>
</dbReference>
<organism evidence="2 3">
    <name type="scientific">Streptomyces virginiae</name>
    <name type="common">Streptomyces cinnamonensis</name>
    <dbReference type="NCBI Taxonomy" id="1961"/>
    <lineage>
        <taxon>Bacteria</taxon>
        <taxon>Bacillati</taxon>
        <taxon>Actinomycetota</taxon>
        <taxon>Actinomycetes</taxon>
        <taxon>Kitasatosporales</taxon>
        <taxon>Streptomycetaceae</taxon>
        <taxon>Streptomyces</taxon>
    </lineage>
</organism>
<sequence>MSMKTTLRITLATATTFAALGVAAPQAAVADTPGRHFTVASQASASTQTLVAANAQAAAAGATACGAGYTQILLAERLPSATTRYATVYVYTNGKETGPLIYDQPTCAVLHNETGSAQYMGVRLKDNYTSTPDTEDFGTFSSYAGPVYQNKGYCGHVYSYMKKSGKVVVDHMRVVGSCN</sequence>
<keyword evidence="3" id="KW-1185">Reference proteome</keyword>
<evidence type="ECO:0000313" key="3">
    <source>
        <dbReference type="Proteomes" id="UP000660554"/>
    </source>
</evidence>
<keyword evidence="1" id="KW-0732">Signal</keyword>
<evidence type="ECO:0008006" key="4">
    <source>
        <dbReference type="Google" id="ProtNLM"/>
    </source>
</evidence>
<reference evidence="3" key="1">
    <citation type="submission" date="2020-09" db="EMBL/GenBank/DDBJ databases">
        <title>Whole genome shotgun sequence of Streptomyces cinnamonensis NBRC 15873.</title>
        <authorList>
            <person name="Komaki H."/>
            <person name="Tamura T."/>
        </authorList>
    </citation>
    <scope>NUCLEOTIDE SEQUENCE [LARGE SCALE GENOMIC DNA]</scope>
    <source>
        <strain evidence="3">NBRC 15873</strain>
    </source>
</reference>
<evidence type="ECO:0000256" key="1">
    <source>
        <dbReference type="SAM" id="SignalP"/>
    </source>
</evidence>
<dbReference type="GeneID" id="86955046"/>
<feature type="chain" id="PRO_5046572756" description="Spore-associated protein A" evidence="1">
    <location>
        <begin position="31"/>
        <end position="179"/>
    </location>
</feature>
<protein>
    <recommendedName>
        <fullName evidence="4">Spore-associated protein A</fullName>
    </recommendedName>
</protein>
<gene>
    <name evidence="2" type="ORF">Scinn_64740</name>
</gene>
<accession>A0ABQ3NW51</accession>
<comment type="caution">
    <text evidence="2">The sequence shown here is derived from an EMBL/GenBank/DDBJ whole genome shotgun (WGS) entry which is preliminary data.</text>
</comment>
<name>A0ABQ3NW51_STRVG</name>
<evidence type="ECO:0000313" key="2">
    <source>
        <dbReference type="EMBL" id="GHI17011.1"/>
    </source>
</evidence>
<dbReference type="RefSeq" id="WP_234378519.1">
    <property type="nucleotide sequence ID" value="NZ_BMRU01000027.1"/>
</dbReference>
<proteinExistence type="predicted"/>